<keyword evidence="3" id="KW-1185">Reference proteome</keyword>
<gene>
    <name evidence="2" type="ORF">CEPIT_LOCUS25373</name>
</gene>
<protein>
    <submittedName>
        <fullName evidence="2">Uncharacterized protein</fullName>
    </submittedName>
</protein>
<evidence type="ECO:0000313" key="3">
    <source>
        <dbReference type="Proteomes" id="UP001152523"/>
    </source>
</evidence>
<evidence type="ECO:0000256" key="1">
    <source>
        <dbReference type="SAM" id="Phobius"/>
    </source>
</evidence>
<keyword evidence="1" id="KW-0812">Transmembrane</keyword>
<dbReference type="EMBL" id="CAMAPF010000931">
    <property type="protein sequence ID" value="CAH9123639.1"/>
    <property type="molecule type" value="Genomic_DNA"/>
</dbReference>
<organism evidence="2 3">
    <name type="scientific">Cuscuta epithymum</name>
    <dbReference type="NCBI Taxonomy" id="186058"/>
    <lineage>
        <taxon>Eukaryota</taxon>
        <taxon>Viridiplantae</taxon>
        <taxon>Streptophyta</taxon>
        <taxon>Embryophyta</taxon>
        <taxon>Tracheophyta</taxon>
        <taxon>Spermatophyta</taxon>
        <taxon>Magnoliopsida</taxon>
        <taxon>eudicotyledons</taxon>
        <taxon>Gunneridae</taxon>
        <taxon>Pentapetalae</taxon>
        <taxon>asterids</taxon>
        <taxon>lamiids</taxon>
        <taxon>Solanales</taxon>
        <taxon>Convolvulaceae</taxon>
        <taxon>Cuscuteae</taxon>
        <taxon>Cuscuta</taxon>
        <taxon>Cuscuta subgen. Cuscuta</taxon>
    </lineage>
</organism>
<reference evidence="2" key="1">
    <citation type="submission" date="2022-07" db="EMBL/GenBank/DDBJ databases">
        <authorList>
            <person name="Macas J."/>
            <person name="Novak P."/>
            <person name="Neumann P."/>
        </authorList>
    </citation>
    <scope>NUCLEOTIDE SEQUENCE</scope>
</reference>
<accession>A0AAV0ELM5</accession>
<sequence length="125" mass="13964">MYYLGNGVTMVTPIYLCIILLLGLVSEALVIPHIACLSLVLLWSTDPFGGPHIFQVEARVLLPAPSPRVIDQGGRRGSCFHSYSKLMNCSWIFLTMFPIKTFGGLRARICHVWLSIKHILFSAFV</sequence>
<keyword evidence="1" id="KW-1133">Transmembrane helix</keyword>
<comment type="caution">
    <text evidence="2">The sequence shown here is derived from an EMBL/GenBank/DDBJ whole genome shotgun (WGS) entry which is preliminary data.</text>
</comment>
<proteinExistence type="predicted"/>
<evidence type="ECO:0000313" key="2">
    <source>
        <dbReference type="EMBL" id="CAH9123639.1"/>
    </source>
</evidence>
<feature type="transmembrane region" description="Helical" evidence="1">
    <location>
        <begin position="12"/>
        <end position="43"/>
    </location>
</feature>
<keyword evidence="1" id="KW-0472">Membrane</keyword>
<name>A0AAV0ELM5_9ASTE</name>
<dbReference type="AlphaFoldDB" id="A0AAV0ELM5"/>
<dbReference type="Proteomes" id="UP001152523">
    <property type="component" value="Unassembled WGS sequence"/>
</dbReference>